<dbReference type="Pfam" id="PF02458">
    <property type="entry name" value="Transferase"/>
    <property type="match status" value="2"/>
</dbReference>
<name>A0A0E0EVJ7_9ORYZ</name>
<proteinExistence type="inferred from homology"/>
<dbReference type="STRING" id="40149.A0A0E0EVJ7"/>
<dbReference type="AlphaFoldDB" id="A0A0E0EVJ7"/>
<dbReference type="EnsemblPlants" id="OMERI10G01330.1">
    <property type="protein sequence ID" value="OMERI10G01330.1"/>
    <property type="gene ID" value="OMERI10G01330"/>
</dbReference>
<dbReference type="PANTHER" id="PTHR31147:SF66">
    <property type="entry name" value="OS05G0315700 PROTEIN"/>
    <property type="match status" value="1"/>
</dbReference>
<dbReference type="Gene3D" id="3.30.559.10">
    <property type="entry name" value="Chloramphenicol acetyltransferase-like domain"/>
    <property type="match status" value="4"/>
</dbReference>
<dbReference type="Proteomes" id="UP000008021">
    <property type="component" value="Chromosome 10"/>
</dbReference>
<evidence type="ECO:0000313" key="4">
    <source>
        <dbReference type="Proteomes" id="UP000008021"/>
    </source>
</evidence>
<reference evidence="3" key="2">
    <citation type="submission" date="2018-05" db="EMBL/GenBank/DDBJ databases">
        <title>OmerRS3 (Oryza meridionalis Reference Sequence Version 3).</title>
        <authorList>
            <person name="Zhang J."/>
            <person name="Kudrna D."/>
            <person name="Lee S."/>
            <person name="Talag J."/>
            <person name="Welchert J."/>
            <person name="Wing R.A."/>
        </authorList>
    </citation>
    <scope>NUCLEOTIDE SEQUENCE [LARGE SCALE GENOMIC DNA]</scope>
    <source>
        <strain evidence="3">cv. OR44</strain>
    </source>
</reference>
<dbReference type="Gramene" id="OMERI10G01330.1">
    <property type="protein sequence ID" value="OMERI10G01330.1"/>
    <property type="gene ID" value="OMERI10G01330"/>
</dbReference>
<comment type="similarity">
    <text evidence="1">Belongs to the plant acyltransferase family.</text>
</comment>
<dbReference type="InterPro" id="IPR023213">
    <property type="entry name" value="CAT-like_dom_sf"/>
</dbReference>
<organism evidence="3">
    <name type="scientific">Oryza meridionalis</name>
    <dbReference type="NCBI Taxonomy" id="40149"/>
    <lineage>
        <taxon>Eukaryota</taxon>
        <taxon>Viridiplantae</taxon>
        <taxon>Streptophyta</taxon>
        <taxon>Embryophyta</taxon>
        <taxon>Tracheophyta</taxon>
        <taxon>Spermatophyta</taxon>
        <taxon>Magnoliopsida</taxon>
        <taxon>Liliopsida</taxon>
        <taxon>Poales</taxon>
        <taxon>Poaceae</taxon>
        <taxon>BOP clade</taxon>
        <taxon>Oryzoideae</taxon>
        <taxon>Oryzeae</taxon>
        <taxon>Oryzinae</taxon>
        <taxon>Oryza</taxon>
    </lineage>
</organism>
<protein>
    <submittedName>
        <fullName evidence="3">Uncharacterized protein</fullName>
    </submittedName>
</protein>
<evidence type="ECO:0000256" key="1">
    <source>
        <dbReference type="ARBA" id="ARBA00009861"/>
    </source>
</evidence>
<keyword evidence="2" id="KW-0808">Transferase</keyword>
<dbReference type="PANTHER" id="PTHR31147">
    <property type="entry name" value="ACYL TRANSFERASE 4"/>
    <property type="match status" value="1"/>
</dbReference>
<keyword evidence="4" id="KW-1185">Reference proteome</keyword>
<evidence type="ECO:0000313" key="3">
    <source>
        <dbReference type="EnsemblPlants" id="OMERI10G01330.1"/>
    </source>
</evidence>
<evidence type="ECO:0000256" key="2">
    <source>
        <dbReference type="ARBA" id="ARBA00022679"/>
    </source>
</evidence>
<sequence length="1037" mass="113347">MAIFTAHRRKAELVPPARPTPHEHKPLSDIDTQCGLQFYTAGVEFFRRGHHAAAVFSGGDDDNSGDPVGIIRAALAEALVSFYPLAGRLRELPVVAVGGRGGGKLVVECTAEGVVFVEADADVRLQELVHGQPLGPPYPCVEELLCSNFVGEPDVVLGKPLLFLQVDIYIQRFCIGYHYCHTITDAFGMAQLLDTIYRLARGDGDPLTNPPVWERERLVVAPSASPRITHYAHPAYEPLPISSPAAAAQDDVVRMTPGEQMVSRYFYLGPTEMAAMRGHVPLSATVFELVTAALWRCRTAALGYAAKQRVRVLVMSSARWSWKRDPPLPRGFYGNMLVPQIAEATVGELCGLPLAHAVELVRRRKFAVTDEYMRSMLDMLARRSRPFFNLDWTFVVADAGGLGRSMGEAATATVGRWERVGGGITAAGQVIAASLYSYYERCRRGAGEEAAVVSMCLPAPAMERFAREITRRRCCWLGGELGTTHGGFAPRLQAMVERRQRAKAVLWGEEDVGSGVTLWGEEEARLQWIEGTLRARSEVWRESGEIDGTREVELSHTMVIFFTARRRKAELVAPARPTPHEHKPLSDIDSQRGLELYAAGVEFFHHRHAATTAAPVFSGGDDPVGIIRAALAEALVSFYPLAGRIRELPTAGGGGGGGGKLVVECTAEGVVFVEADADVRLQELGHGQPLGPPYPCVEELLCSNDLVGEPDVVLGKPLIFMQVTRFRNNEGFCIGYHYCHSITDAFGMAQLLHTVCRLARGDDDGESLNDPPVWERDLLAVAPRRSSPRIRHVVEHPAYDPLPVSSAAAKDVVWTTPREQMVTRYFHLGPTEMAALRAHVLSSATVFELVTAVLWRCRAAALGYAAAQRVRVLVMSSARWSWKRNPPLPRGFYGNLLVPQVAEATAGELCGRPLAHAVELVRGRKFAVTDEYMRSMLDMLARRGRPFFNLDWTFVVADAGGLGRSLGVVGRWERAGGGLTPVGQATAASMCSYYERCKIGAGEEAAVVSMCLPAPAMERFVREITGCSNTRSAKSAM</sequence>
<dbReference type="InterPro" id="IPR050898">
    <property type="entry name" value="Plant_acyltransferase"/>
</dbReference>
<accession>A0A0E0EVJ7</accession>
<dbReference type="GO" id="GO:0050734">
    <property type="term" value="F:hydroxycinnamoyltransferase activity"/>
    <property type="evidence" value="ECO:0007669"/>
    <property type="project" value="UniProtKB-ARBA"/>
</dbReference>
<reference evidence="3" key="1">
    <citation type="submission" date="2015-04" db="UniProtKB">
        <authorList>
            <consortium name="EnsemblPlants"/>
        </authorList>
    </citation>
    <scope>IDENTIFICATION</scope>
</reference>